<dbReference type="PANTHER" id="PTHR12558">
    <property type="entry name" value="CELL DIVISION CYCLE 16,23,27"/>
    <property type="match status" value="1"/>
</dbReference>
<reference evidence="4" key="1">
    <citation type="submission" date="2023-07" db="EMBL/GenBank/DDBJ databases">
        <title>Thauera sp. CAU 1555 isolated from sand of Yaerae Beach.</title>
        <authorList>
            <person name="Kim W."/>
        </authorList>
    </citation>
    <scope>NUCLEOTIDE SEQUENCE [LARGE SCALE GENOMIC DNA]</scope>
    <source>
        <strain evidence="4">CAU 1555</strain>
    </source>
</reference>
<dbReference type="Gene3D" id="3.40.50.12580">
    <property type="match status" value="1"/>
</dbReference>
<dbReference type="Pfam" id="PF04577">
    <property type="entry name" value="Glyco_transf_61"/>
    <property type="match status" value="1"/>
</dbReference>
<feature type="repeat" description="TPR" evidence="1">
    <location>
        <begin position="117"/>
        <end position="150"/>
    </location>
</feature>
<evidence type="ECO:0000256" key="1">
    <source>
        <dbReference type="PROSITE-ProRule" id="PRU00339"/>
    </source>
</evidence>
<dbReference type="Gene3D" id="3.40.50.11380">
    <property type="match status" value="1"/>
</dbReference>
<organism evidence="3 4">
    <name type="scientific">Thauera sedimentorum</name>
    <dbReference type="NCBI Taxonomy" id="2767595"/>
    <lineage>
        <taxon>Bacteria</taxon>
        <taxon>Pseudomonadati</taxon>
        <taxon>Pseudomonadota</taxon>
        <taxon>Betaproteobacteria</taxon>
        <taxon>Rhodocyclales</taxon>
        <taxon>Zoogloeaceae</taxon>
        <taxon>Thauera</taxon>
    </lineage>
</organism>
<protein>
    <submittedName>
        <fullName evidence="3">DUF563 domain-containing protein</fullName>
    </submittedName>
</protein>
<evidence type="ECO:0000313" key="3">
    <source>
        <dbReference type="EMBL" id="MBD8501758.1"/>
    </source>
</evidence>
<name>A0ABR9B6X9_9RHOO</name>
<dbReference type="SUPFAM" id="SSF48452">
    <property type="entry name" value="TPR-like"/>
    <property type="match status" value="1"/>
</dbReference>
<dbReference type="SMART" id="SM00028">
    <property type="entry name" value="TPR"/>
    <property type="match status" value="5"/>
</dbReference>
<feature type="domain" description="Glycosyltransferase 61 catalytic" evidence="2">
    <location>
        <begin position="649"/>
        <end position="832"/>
    </location>
</feature>
<comment type="caution">
    <text evidence="3">The sequence shown here is derived from an EMBL/GenBank/DDBJ whole genome shotgun (WGS) entry which is preliminary data.</text>
</comment>
<dbReference type="InterPro" id="IPR019734">
    <property type="entry name" value="TPR_rpt"/>
</dbReference>
<gene>
    <name evidence="3" type="ORF">IFO67_02580</name>
</gene>
<sequence length="1252" mass="134231">MTATASTGGSGATAERWLATGRAMQQAGRGADACAALVEAIVAAPASDAAREALVLLRDVPGRDRTALDAAVLEGLRRVDDKVAFLARYGDYFLLDQRCYEAEGAYERALAIHEQSADAWRGLGVAQRHLGRLDQALQAGLRAVEIDPGFVAGYEDLGDTLLARGDRKAAEDAFIRALSVDPRAPGARLGVGLLLEGQGAFADAEACARTVLSRRPQDTDAQLLLARALHAQQRIDEARAAYREAAALGGGALAVLQGLLAMPEGGGDDAGAALDQFLAADIRAESEAALVRGGLSPIRAAHLRGLPASVRRKAAQAYLKLCPWLAFAASHAVGRRNAAADGAPIRIVLVGRFTEPQASSAALTRLLDGLVALDGVRVTLVSVGLSNQVGAVAELAGRCEQALSVRDDTLGGVQRTIAGLGADILIYPELAADAFLYFLAFARLARLQCVLGGVGGDGGLPNVDLLLRGPQSTDLDDGSPVAAAGDGLPVLDWTGLPPRMLLDELKRRALAASPALPEQYLPLLPLATACARQGGEYRELAPAQYLPVHEPEMIGAGEAAPASGMVRLPPVAAGVLSDVVVQGGESAVLLREPRGIVHVLGEHASPRRAMLETGWMLSRVGDEVLLCTGQPLSRAERAIVLLGEGSANYYHWMLDNLPRLQAILDDPRFAEWPVLIERGLHRNLIDALRKLVGNQRTLLEIDGGSQVQLAQAVVLSGGTTIPLDPQDGVRFKPEDVAVSPQAVAFLRERLGCPERPAGGGRRLYLARGGRYRRLLNADEVERFFVNCGFEVVHPEALDLPAQMALFSEAEIVAGPTGAAFANIAFMPQGSKAIVLYYDVGLHYYFSNLAEASGVRLLYVFGEPQDVQHVKPHQSDYGVPLERLDTAVRAFGLGPRPGSRKAPASVTELPPLGFVIHLPELINHYAEVWKHLPGDSFEVALAGEDADRRLIAQQVVQMGYAVRDSAEILRSGRRYRHLVSNHPIDLSAPPLIKQLGERNVRFMYGLGKSNWNFSDWNALYDAVLCFGPFQVAGLERFEKVRKLQMGYPRFDGFFRSDWDLAGLAAQYRCDPARPTVVWLPTWKELSSVPHFLSAVAALRPHYNVVVKLHPLQSRDEPALVRLVEQAGLNSVIADSRDNVPLFRLADYVLCDYGGSVFGALYTGRKVVLLDVPGAENDALLGAASPEVELRRVLPHLGPEEGGQLAGLLADEALWAAQAGVRPALIDLFVAPFKGFAGKVAALYLQNLEAILDD</sequence>
<dbReference type="Proteomes" id="UP000603602">
    <property type="component" value="Unassembled WGS sequence"/>
</dbReference>
<feature type="repeat" description="TPR" evidence="1">
    <location>
        <begin position="151"/>
        <end position="184"/>
    </location>
</feature>
<dbReference type="Gene3D" id="1.25.40.10">
    <property type="entry name" value="Tetratricopeptide repeat domain"/>
    <property type="match status" value="1"/>
</dbReference>
<dbReference type="RefSeq" id="WP_187716589.1">
    <property type="nucleotide sequence ID" value="NZ_JACTAH010000001.1"/>
</dbReference>
<dbReference type="SUPFAM" id="SSF53756">
    <property type="entry name" value="UDP-Glycosyltransferase/glycogen phosphorylase"/>
    <property type="match status" value="1"/>
</dbReference>
<accession>A0ABR9B6X9</accession>
<proteinExistence type="predicted"/>
<dbReference type="InterPro" id="IPR011990">
    <property type="entry name" value="TPR-like_helical_dom_sf"/>
</dbReference>
<dbReference type="InterPro" id="IPR049625">
    <property type="entry name" value="Glyco_transf_61_cat"/>
</dbReference>
<evidence type="ECO:0000313" key="4">
    <source>
        <dbReference type="Proteomes" id="UP000603602"/>
    </source>
</evidence>
<keyword evidence="1" id="KW-0802">TPR repeat</keyword>
<dbReference type="PANTHER" id="PTHR12558:SF13">
    <property type="entry name" value="CELL DIVISION CYCLE PROTEIN 27 HOMOLOG"/>
    <property type="match status" value="1"/>
</dbReference>
<dbReference type="Pfam" id="PF13432">
    <property type="entry name" value="TPR_16"/>
    <property type="match status" value="2"/>
</dbReference>
<dbReference type="PROSITE" id="PS50005">
    <property type="entry name" value="TPR"/>
    <property type="match status" value="2"/>
</dbReference>
<dbReference type="EMBL" id="JACYTO010000001">
    <property type="protein sequence ID" value="MBD8501758.1"/>
    <property type="molecule type" value="Genomic_DNA"/>
</dbReference>
<dbReference type="InterPro" id="IPR043148">
    <property type="entry name" value="TagF_C"/>
</dbReference>
<evidence type="ECO:0000259" key="2">
    <source>
        <dbReference type="Pfam" id="PF04577"/>
    </source>
</evidence>
<keyword evidence="4" id="KW-1185">Reference proteome</keyword>